<feature type="transmembrane region" description="Helical" evidence="1">
    <location>
        <begin position="456"/>
        <end position="475"/>
    </location>
</feature>
<feature type="transmembrane region" description="Helical" evidence="1">
    <location>
        <begin position="294"/>
        <end position="318"/>
    </location>
</feature>
<proteinExistence type="predicted"/>
<feature type="transmembrane region" description="Helical" evidence="1">
    <location>
        <begin position="127"/>
        <end position="147"/>
    </location>
</feature>
<dbReference type="RefSeq" id="WP_369045994.1">
    <property type="nucleotide sequence ID" value="NZ_CP163302.1"/>
</dbReference>
<sequence>MTAFAGTWRLLLLALRIDRFKLAPWVLIIAFFPFAVYNSYSTVFETPQEAKALELSLSANPAFMLLIGPAHHLDNAFGFTTWRIQVFGMFFAALMAVFAVTRHARAAEDSGEAELIDSGVVGPHARLASAVLLAWLASAAVALAIGGTLTASGARADEALALGGLIGGMGIAFAGVAAVTSQIGAYARTANTLAAGVLVVSYVLRGVADTLSGGEWMLWTSPMGWAELVRPASERNVLPWGLLVLAGLVTAAAGGWLSRRRDFGGGLVGQRPGPPRWGAGIWGHTAALNRAPTLTWLATFAFLGFVFGLVTGTMRDFYEGNAFIRQLLAARATTEADLTLTFVAMLLLMLSMAGAAFGIQIAARFAAEEDEGHAEWLLSAAVSRQGYFAPAAAVALVAPAVTVAVGGVVLAATAASTGAQIDVADVVRQSLATVPALWLAAALGLALVGVIPTFRWIAWLLVVYWLILTLFGPLLKAPDWLLGTSPFHVIPRVTAADADWAPVWWIVAITAALLAVAFTGYRARNIRGV</sequence>
<reference evidence="2" key="1">
    <citation type="submission" date="2024-07" db="EMBL/GenBank/DDBJ databases">
        <authorList>
            <person name="fu j."/>
        </authorList>
    </citation>
    <scope>NUCLEOTIDE SEQUENCE</scope>
    <source>
        <strain evidence="2">P10A9</strain>
    </source>
</reference>
<feature type="transmembrane region" description="Helical" evidence="1">
    <location>
        <begin position="432"/>
        <end position="451"/>
    </location>
</feature>
<organism evidence="2">
    <name type="scientific">Sinomonas puerhi</name>
    <dbReference type="NCBI Taxonomy" id="3238584"/>
    <lineage>
        <taxon>Bacteria</taxon>
        <taxon>Bacillati</taxon>
        <taxon>Actinomycetota</taxon>
        <taxon>Actinomycetes</taxon>
        <taxon>Micrococcales</taxon>
        <taxon>Micrococcaceae</taxon>
        <taxon>Sinomonas</taxon>
    </lineage>
</organism>
<keyword evidence="1" id="KW-0812">Transmembrane</keyword>
<evidence type="ECO:0000313" key="2">
    <source>
        <dbReference type="EMBL" id="XDP45471.1"/>
    </source>
</evidence>
<evidence type="ECO:0000256" key="1">
    <source>
        <dbReference type="SAM" id="Phobius"/>
    </source>
</evidence>
<feature type="transmembrane region" description="Helical" evidence="1">
    <location>
        <begin position="159"/>
        <end position="179"/>
    </location>
</feature>
<feature type="transmembrane region" description="Helical" evidence="1">
    <location>
        <begin position="338"/>
        <end position="366"/>
    </location>
</feature>
<name>A0AB39L3S4_9MICC</name>
<feature type="transmembrane region" description="Helical" evidence="1">
    <location>
        <begin position="503"/>
        <end position="521"/>
    </location>
</feature>
<feature type="transmembrane region" description="Helical" evidence="1">
    <location>
        <begin position="387"/>
        <end position="412"/>
    </location>
</feature>
<feature type="transmembrane region" description="Helical" evidence="1">
    <location>
        <begin position="237"/>
        <end position="257"/>
    </location>
</feature>
<keyword evidence="1" id="KW-0472">Membrane</keyword>
<gene>
    <name evidence="2" type="ORF">AB5L97_00120</name>
</gene>
<feature type="transmembrane region" description="Helical" evidence="1">
    <location>
        <begin position="22"/>
        <end position="40"/>
    </location>
</feature>
<feature type="transmembrane region" description="Helical" evidence="1">
    <location>
        <begin position="82"/>
        <end position="100"/>
    </location>
</feature>
<accession>A0AB39L3S4</accession>
<dbReference type="EMBL" id="CP163302">
    <property type="protein sequence ID" value="XDP45471.1"/>
    <property type="molecule type" value="Genomic_DNA"/>
</dbReference>
<dbReference type="AlphaFoldDB" id="A0AB39L3S4"/>
<protein>
    <submittedName>
        <fullName evidence="2">ABC transporter permease</fullName>
    </submittedName>
</protein>
<keyword evidence="1" id="KW-1133">Transmembrane helix</keyword>
<feature type="transmembrane region" description="Helical" evidence="1">
    <location>
        <begin position="191"/>
        <end position="208"/>
    </location>
</feature>
<dbReference type="KEGG" id="spue:AB5L97_00120"/>